<sequence>MNQSGRGIFISALLVLLTACSAVGSDFRPPAYYQENSQGDSKPLVGQSLFGDNDQKIAAMLDHRVALPQLNRVAILKISPDNYWRHYSDNFNQLSDSLVSSLVMPLRASARVYDASFLPAMLIPAEYNLPILREAAARFQADTLLIYSSQCQTYRRFRFFDENKSRAYCQVEAVLLDVRSGIIVQSIASQEDYDRPPASDQYNAHERDKQAELEALAKALGEVARQVVGFFEQVPVLGASQ</sequence>
<reference evidence="3" key="1">
    <citation type="journal article" date="2019" name="Int. J. Syst. Evol. Microbiol.">
        <title>The Global Catalogue of Microorganisms (GCM) 10K type strain sequencing project: providing services to taxonomists for standard genome sequencing and annotation.</title>
        <authorList>
            <consortium name="The Broad Institute Genomics Platform"/>
            <consortium name="The Broad Institute Genome Sequencing Center for Infectious Disease"/>
            <person name="Wu L."/>
            <person name="Ma J."/>
        </authorList>
    </citation>
    <scope>NUCLEOTIDE SEQUENCE [LARGE SCALE GENOMIC DNA]</scope>
    <source>
        <strain evidence="3">KCTC 42424</strain>
    </source>
</reference>
<evidence type="ECO:0000313" key="3">
    <source>
        <dbReference type="Proteomes" id="UP001595722"/>
    </source>
</evidence>
<protein>
    <recommendedName>
        <fullName evidence="4">ABC-type transport auxiliary lipoprotein component domain-containing protein</fullName>
    </recommendedName>
</protein>
<feature type="signal peptide" evidence="1">
    <location>
        <begin position="1"/>
        <end position="24"/>
    </location>
</feature>
<organism evidence="2 3">
    <name type="scientific">Bacterioplanoides pacificum</name>
    <dbReference type="NCBI Taxonomy" id="1171596"/>
    <lineage>
        <taxon>Bacteria</taxon>
        <taxon>Pseudomonadati</taxon>
        <taxon>Pseudomonadota</taxon>
        <taxon>Gammaproteobacteria</taxon>
        <taxon>Oceanospirillales</taxon>
        <taxon>Oceanospirillaceae</taxon>
        <taxon>Bacterioplanoides</taxon>
    </lineage>
</organism>
<comment type="caution">
    <text evidence="2">The sequence shown here is derived from an EMBL/GenBank/DDBJ whole genome shotgun (WGS) entry which is preliminary data.</text>
</comment>
<feature type="chain" id="PRO_5047499728" description="ABC-type transport auxiliary lipoprotein component domain-containing protein" evidence="1">
    <location>
        <begin position="25"/>
        <end position="241"/>
    </location>
</feature>
<proteinExistence type="predicted"/>
<gene>
    <name evidence="2" type="ORF">ACFOMG_08950</name>
</gene>
<keyword evidence="1" id="KW-0732">Signal</keyword>
<name>A0ABV7VTM9_9GAMM</name>
<keyword evidence="3" id="KW-1185">Reference proteome</keyword>
<accession>A0ABV7VTM9</accession>
<dbReference type="PROSITE" id="PS51257">
    <property type="entry name" value="PROKAR_LIPOPROTEIN"/>
    <property type="match status" value="1"/>
</dbReference>
<dbReference type="EMBL" id="JBHRYB010000005">
    <property type="protein sequence ID" value="MFC3680227.1"/>
    <property type="molecule type" value="Genomic_DNA"/>
</dbReference>
<evidence type="ECO:0008006" key="4">
    <source>
        <dbReference type="Google" id="ProtNLM"/>
    </source>
</evidence>
<evidence type="ECO:0000313" key="2">
    <source>
        <dbReference type="EMBL" id="MFC3680227.1"/>
    </source>
</evidence>
<dbReference type="RefSeq" id="WP_376866113.1">
    <property type="nucleotide sequence ID" value="NZ_JBHRYB010000005.1"/>
</dbReference>
<evidence type="ECO:0000256" key="1">
    <source>
        <dbReference type="SAM" id="SignalP"/>
    </source>
</evidence>
<dbReference type="Proteomes" id="UP001595722">
    <property type="component" value="Unassembled WGS sequence"/>
</dbReference>